<dbReference type="Proteomes" id="UP000067243">
    <property type="component" value="Chromosome"/>
</dbReference>
<dbReference type="InterPro" id="IPR013785">
    <property type="entry name" value="Aldolase_TIM"/>
</dbReference>
<sequence length="364" mass="41763">MKFKDINIKLNSNNILKNRFVMAPMTNMMSFCDGEVTDNEINYYSLRSKEVGMVITAAAYINKEAKTWEGQLSISEDSMINSLSLLSESIKINGSKAILQIFHGGRMSNSKVLKGLRPVSASEVSAIRTNSELPRSLSLKEIYSVIDDFKKATIRAMQSGFDGVEIHGANTYLIQQFFSPHSNRRSDDFGGTIEKRYKFIDLLVNELIELKNIYNKDFIIGYRLSPEEYEEPGIRFEDTLFLVDKLSEKDLDYIHISLSNYNQVSKSFNYLKRPMISYIYELINNRTKLIVVGGIKTINDLENSLMYSDLVAIGKPLITDPNFVSKILDNKEKDINFHLNKVDKNKNFISNHFYNFLTTQFKMS</sequence>
<evidence type="ECO:0000313" key="4">
    <source>
        <dbReference type="EMBL" id="AKU79451.1"/>
    </source>
</evidence>
<dbReference type="KEGG" id="stur:STURON_00205"/>
<dbReference type="OrthoDB" id="9772736at2"/>
<dbReference type="CDD" id="cd04735">
    <property type="entry name" value="OYE_like_4_FMN"/>
    <property type="match status" value="1"/>
</dbReference>
<evidence type="ECO:0000259" key="3">
    <source>
        <dbReference type="Pfam" id="PF00724"/>
    </source>
</evidence>
<dbReference type="PANTHER" id="PTHR43656:SF2">
    <property type="entry name" value="BINDING OXIDOREDUCTASE, PUTATIVE (AFU_ORTHOLOGUE AFUA_2G08260)-RELATED"/>
    <property type="match status" value="1"/>
</dbReference>
<dbReference type="EMBL" id="CP012328">
    <property type="protein sequence ID" value="AKU79451.1"/>
    <property type="molecule type" value="Genomic_DNA"/>
</dbReference>
<dbReference type="RefSeq" id="WP_075048054.1">
    <property type="nucleotide sequence ID" value="NZ_CP012328.1"/>
</dbReference>
<keyword evidence="1" id="KW-0285">Flavoprotein</keyword>
<reference evidence="4 5" key="1">
    <citation type="journal article" date="2015" name="Genome Announc.">
        <title>Complete Genome Sequence of Spiroplasma turonicum Strain Tab4cT, a Parasite of a Horse Fly, Haematopota sp. (Diptera: Tabanidae).</title>
        <authorList>
            <person name="Davis R.E."/>
            <person name="Shao J."/>
            <person name="Zhao Y."/>
            <person name="Gasparich G.E."/>
            <person name="Gaynor B.J."/>
            <person name="Donofrio N."/>
        </authorList>
    </citation>
    <scope>NUCLEOTIDE SEQUENCE [LARGE SCALE GENOMIC DNA]</scope>
    <source>
        <strain evidence="4 5">Tab4c</strain>
    </source>
</reference>
<keyword evidence="5" id="KW-1185">Reference proteome</keyword>
<dbReference type="STRING" id="216946.STURO_v1c02040"/>
<evidence type="ECO:0000256" key="1">
    <source>
        <dbReference type="ARBA" id="ARBA00022630"/>
    </source>
</evidence>
<dbReference type="InterPro" id="IPR001155">
    <property type="entry name" value="OxRdtase_FMN_N"/>
</dbReference>
<evidence type="ECO:0000256" key="2">
    <source>
        <dbReference type="ARBA" id="ARBA00023002"/>
    </source>
</evidence>
<dbReference type="Pfam" id="PF00724">
    <property type="entry name" value="Oxidored_FMN"/>
    <property type="match status" value="1"/>
</dbReference>
<protein>
    <submittedName>
        <fullName evidence="4">NADH-dependent flavin oxidoreductase</fullName>
    </submittedName>
</protein>
<proteinExistence type="predicted"/>
<dbReference type="GO" id="GO:0010181">
    <property type="term" value="F:FMN binding"/>
    <property type="evidence" value="ECO:0007669"/>
    <property type="project" value="InterPro"/>
</dbReference>
<keyword evidence="2" id="KW-0560">Oxidoreductase</keyword>
<dbReference type="SUPFAM" id="SSF51395">
    <property type="entry name" value="FMN-linked oxidoreductases"/>
    <property type="match status" value="1"/>
</dbReference>
<organism evidence="4 5">
    <name type="scientific">Spiroplasma turonicum</name>
    <dbReference type="NCBI Taxonomy" id="216946"/>
    <lineage>
        <taxon>Bacteria</taxon>
        <taxon>Bacillati</taxon>
        <taxon>Mycoplasmatota</taxon>
        <taxon>Mollicutes</taxon>
        <taxon>Entomoplasmatales</taxon>
        <taxon>Spiroplasmataceae</taxon>
        <taxon>Spiroplasma</taxon>
    </lineage>
</organism>
<dbReference type="InterPro" id="IPR051799">
    <property type="entry name" value="NADH_flavin_oxidoreductase"/>
</dbReference>
<evidence type="ECO:0000313" key="5">
    <source>
        <dbReference type="Proteomes" id="UP000067243"/>
    </source>
</evidence>
<dbReference type="Gene3D" id="3.20.20.70">
    <property type="entry name" value="Aldolase class I"/>
    <property type="match status" value="1"/>
</dbReference>
<accession>A0A0K1P561</accession>
<gene>
    <name evidence="4" type="ORF">STURON_00205</name>
</gene>
<dbReference type="PATRIC" id="fig|216946.3.peg.204"/>
<feature type="domain" description="NADH:flavin oxidoreductase/NADH oxidase N-terminal" evidence="3">
    <location>
        <begin position="13"/>
        <end position="332"/>
    </location>
</feature>
<dbReference type="GO" id="GO:0016491">
    <property type="term" value="F:oxidoreductase activity"/>
    <property type="evidence" value="ECO:0007669"/>
    <property type="project" value="UniProtKB-KW"/>
</dbReference>
<dbReference type="AlphaFoldDB" id="A0A0K1P561"/>
<name>A0A0K1P561_9MOLU</name>
<dbReference type="PANTHER" id="PTHR43656">
    <property type="entry name" value="BINDING OXIDOREDUCTASE, PUTATIVE (AFU_ORTHOLOGUE AFUA_2G08260)-RELATED"/>
    <property type="match status" value="1"/>
</dbReference>